<dbReference type="Gene3D" id="3.20.20.150">
    <property type="entry name" value="Divalent-metal-dependent TIM barrel enzymes"/>
    <property type="match status" value="1"/>
</dbReference>
<reference evidence="2 3" key="1">
    <citation type="submission" date="2021-02" db="EMBL/GenBank/DDBJ databases">
        <title>Actinophytocola xerophila sp. nov., isolated from soil of cotton cropping field.</title>
        <authorList>
            <person name="Huang R."/>
            <person name="Chen X."/>
            <person name="Ge X."/>
            <person name="Liu W."/>
        </authorList>
    </citation>
    <scope>NUCLEOTIDE SEQUENCE [LARGE SCALE GENOMIC DNA]</scope>
    <source>
        <strain evidence="2 3">S1-96</strain>
    </source>
</reference>
<evidence type="ECO:0000259" key="1">
    <source>
        <dbReference type="Pfam" id="PF01261"/>
    </source>
</evidence>
<organism evidence="2 3">
    <name type="scientific">Actinophytocola gossypii</name>
    <dbReference type="NCBI Taxonomy" id="2812003"/>
    <lineage>
        <taxon>Bacteria</taxon>
        <taxon>Bacillati</taxon>
        <taxon>Actinomycetota</taxon>
        <taxon>Actinomycetes</taxon>
        <taxon>Pseudonocardiales</taxon>
        <taxon>Pseudonocardiaceae</taxon>
    </lineage>
</organism>
<feature type="domain" description="Xylose isomerase-like TIM barrel" evidence="1">
    <location>
        <begin position="23"/>
        <end position="256"/>
    </location>
</feature>
<sequence>MNRFSFNQATAKFWPLPDVIEGCAAAGVPGVGLWREPVASYGLSRSAALARESGVAVTSLCRGGFFGADDWLDDNRRALDEAAELGAPALVLVCGGLTGRSLAEARARVAAGLEALAPHALDVGVRLAVEPMHPMFCADRSVVATLGAALALAAPFPQAAVGIALDTYHVWWDERVFELIAAAGERIACFQLADWVLPLPADVLVGRGLPGTGHVEFPKFLTAVAEAGYTGPIEVEVFNADLWSRPGKEILADTIRAYQSVTDGLPGV</sequence>
<dbReference type="SUPFAM" id="SSF51658">
    <property type="entry name" value="Xylose isomerase-like"/>
    <property type="match status" value="1"/>
</dbReference>
<dbReference type="InterPro" id="IPR050312">
    <property type="entry name" value="IolE/XylAMocC-like"/>
</dbReference>
<accession>A0ABT2JJW4</accession>
<dbReference type="Proteomes" id="UP001156441">
    <property type="component" value="Unassembled WGS sequence"/>
</dbReference>
<name>A0ABT2JJW4_9PSEU</name>
<evidence type="ECO:0000313" key="3">
    <source>
        <dbReference type="Proteomes" id="UP001156441"/>
    </source>
</evidence>
<dbReference type="GO" id="GO:0016853">
    <property type="term" value="F:isomerase activity"/>
    <property type="evidence" value="ECO:0007669"/>
    <property type="project" value="UniProtKB-KW"/>
</dbReference>
<dbReference type="InterPro" id="IPR013022">
    <property type="entry name" value="Xyl_isomerase-like_TIM-brl"/>
</dbReference>
<evidence type="ECO:0000313" key="2">
    <source>
        <dbReference type="EMBL" id="MCT2587996.1"/>
    </source>
</evidence>
<protein>
    <submittedName>
        <fullName evidence="2">Sugar phosphate isomerase/epimerase</fullName>
    </submittedName>
</protein>
<dbReference type="Pfam" id="PF01261">
    <property type="entry name" value="AP_endonuc_2"/>
    <property type="match status" value="1"/>
</dbReference>
<dbReference type="PANTHER" id="PTHR12110">
    <property type="entry name" value="HYDROXYPYRUVATE ISOMERASE"/>
    <property type="match status" value="1"/>
</dbReference>
<gene>
    <name evidence="2" type="ORF">JT362_33295</name>
</gene>
<proteinExistence type="predicted"/>
<comment type="caution">
    <text evidence="2">The sequence shown here is derived from an EMBL/GenBank/DDBJ whole genome shotgun (WGS) entry which is preliminary data.</text>
</comment>
<dbReference type="InterPro" id="IPR036237">
    <property type="entry name" value="Xyl_isomerase-like_sf"/>
</dbReference>
<dbReference type="RefSeq" id="WP_260195923.1">
    <property type="nucleotide sequence ID" value="NZ_JAFFZE010000031.1"/>
</dbReference>
<keyword evidence="3" id="KW-1185">Reference proteome</keyword>
<keyword evidence="2" id="KW-0413">Isomerase</keyword>
<dbReference type="PANTHER" id="PTHR12110:SF52">
    <property type="entry name" value="XYLOSE ISOMERASE"/>
    <property type="match status" value="1"/>
</dbReference>
<dbReference type="EMBL" id="JAFFZE010000031">
    <property type="protein sequence ID" value="MCT2587996.1"/>
    <property type="molecule type" value="Genomic_DNA"/>
</dbReference>